<dbReference type="Proteomes" id="UP000317209">
    <property type="component" value="Unassembled WGS sequence"/>
</dbReference>
<dbReference type="SUPFAM" id="SSF56281">
    <property type="entry name" value="Metallo-hydrolase/oxidoreductase"/>
    <property type="match status" value="1"/>
</dbReference>
<evidence type="ECO:0000256" key="4">
    <source>
        <dbReference type="ARBA" id="ARBA00022801"/>
    </source>
</evidence>
<comment type="similarity">
    <text evidence="2">Belongs to the metallo-beta-lactamase superfamily.</text>
</comment>
<evidence type="ECO:0000313" key="6">
    <source>
        <dbReference type="EMBL" id="TQL84736.1"/>
    </source>
</evidence>
<evidence type="ECO:0000256" key="5">
    <source>
        <dbReference type="ARBA" id="ARBA00022833"/>
    </source>
</evidence>
<organism evidence="6 7">
    <name type="scientific">Microbacterium saperdae</name>
    <dbReference type="NCBI Taxonomy" id="69368"/>
    <lineage>
        <taxon>Bacteria</taxon>
        <taxon>Bacillati</taxon>
        <taxon>Actinomycetota</taxon>
        <taxon>Actinomycetes</taxon>
        <taxon>Micrococcales</taxon>
        <taxon>Microbacteriaceae</taxon>
        <taxon>Microbacterium</taxon>
    </lineage>
</organism>
<dbReference type="OrthoDB" id="3196337at2"/>
<dbReference type="PANTHER" id="PTHR42978:SF2">
    <property type="entry name" value="102 KBASES UNSTABLE REGION: FROM 1 TO 119443"/>
    <property type="match status" value="1"/>
</dbReference>
<dbReference type="GO" id="GO:0016787">
    <property type="term" value="F:hydrolase activity"/>
    <property type="evidence" value="ECO:0007669"/>
    <property type="project" value="UniProtKB-KW"/>
</dbReference>
<dbReference type="PANTHER" id="PTHR42978">
    <property type="entry name" value="QUORUM-QUENCHING LACTONASE YTNP-RELATED-RELATED"/>
    <property type="match status" value="1"/>
</dbReference>
<proteinExistence type="inferred from homology"/>
<dbReference type="InterPro" id="IPR036866">
    <property type="entry name" value="RibonucZ/Hydroxyglut_hydro"/>
</dbReference>
<comment type="caution">
    <text evidence="6">The sequence shown here is derived from an EMBL/GenBank/DDBJ whole genome shotgun (WGS) entry which is preliminary data.</text>
</comment>
<dbReference type="EMBL" id="VFOX01000001">
    <property type="protein sequence ID" value="TQL84736.1"/>
    <property type="molecule type" value="Genomic_DNA"/>
</dbReference>
<gene>
    <name evidence="6" type="ORF">FB560_0328</name>
</gene>
<evidence type="ECO:0000256" key="2">
    <source>
        <dbReference type="ARBA" id="ARBA00007749"/>
    </source>
</evidence>
<keyword evidence="7" id="KW-1185">Reference proteome</keyword>
<name>A0A543BIV1_9MICO</name>
<evidence type="ECO:0000256" key="1">
    <source>
        <dbReference type="ARBA" id="ARBA00001947"/>
    </source>
</evidence>
<dbReference type="RefSeq" id="WP_141870763.1">
    <property type="nucleotide sequence ID" value="NZ_VFOX01000001.1"/>
</dbReference>
<comment type="cofactor">
    <cofactor evidence="1">
        <name>Zn(2+)</name>
        <dbReference type="ChEBI" id="CHEBI:29105"/>
    </cofactor>
</comment>
<keyword evidence="5" id="KW-0862">Zinc</keyword>
<accession>A0A543BIV1</accession>
<evidence type="ECO:0000256" key="3">
    <source>
        <dbReference type="ARBA" id="ARBA00022723"/>
    </source>
</evidence>
<keyword evidence="3" id="KW-0479">Metal-binding</keyword>
<reference evidence="6 7" key="1">
    <citation type="submission" date="2019-06" db="EMBL/GenBank/DDBJ databases">
        <title>Sequencing the genomes of 1000 actinobacteria strains.</title>
        <authorList>
            <person name="Klenk H.-P."/>
        </authorList>
    </citation>
    <scope>NUCLEOTIDE SEQUENCE [LARGE SCALE GENOMIC DNA]</scope>
    <source>
        <strain evidence="6 7">DSM 20169</strain>
    </source>
</reference>
<protein>
    <recommendedName>
        <fullName evidence="8">MBL fold metallo-hydrolase</fullName>
    </recommendedName>
</protein>
<dbReference type="AlphaFoldDB" id="A0A543BIV1"/>
<dbReference type="GO" id="GO:0046872">
    <property type="term" value="F:metal ion binding"/>
    <property type="evidence" value="ECO:0007669"/>
    <property type="project" value="UniProtKB-KW"/>
</dbReference>
<evidence type="ECO:0000313" key="7">
    <source>
        <dbReference type="Proteomes" id="UP000317209"/>
    </source>
</evidence>
<dbReference type="InterPro" id="IPR051013">
    <property type="entry name" value="MBL_superfamily_lactonases"/>
</dbReference>
<sequence length="263" mass="28411">MFDIRSFRVGTLPAPRWEVLFGENDTTLVPLDFSVWLLRSADHIGIIDTGLPLDPADRAALDRANQGVHPEAIFQEPRTLADAYAAFGITPDEVDFALVTQAVTYSTGGLDRDLLPRAEVYIARAGVLEFLDGAPGHPAPEFYFTADAWAALRTFGIEGRLHLVDERAEVVPGVVFEATGGHHPGSAGVIVQTEIGSVGILETAFTQENLDQRRPIGIAEDAATCRRVIDRYLAECDLVIPIHETGLSGTMQNVVHTLSGGTP</sequence>
<dbReference type="Gene3D" id="3.60.15.10">
    <property type="entry name" value="Ribonuclease Z/Hydroxyacylglutathione hydrolase-like"/>
    <property type="match status" value="1"/>
</dbReference>
<keyword evidence="4" id="KW-0378">Hydrolase</keyword>
<evidence type="ECO:0008006" key="8">
    <source>
        <dbReference type="Google" id="ProtNLM"/>
    </source>
</evidence>